<proteinExistence type="predicted"/>
<dbReference type="EMBL" id="LAZR01000003">
    <property type="protein sequence ID" value="KKO11183.1"/>
    <property type="molecule type" value="Genomic_DNA"/>
</dbReference>
<dbReference type="PANTHER" id="PTHR34203">
    <property type="entry name" value="METHYLTRANSFERASE, FKBM FAMILY PROTEIN"/>
    <property type="match status" value="1"/>
</dbReference>
<name>A0A0F9WFB4_9ZZZZ</name>
<dbReference type="InterPro" id="IPR029063">
    <property type="entry name" value="SAM-dependent_MTases_sf"/>
</dbReference>
<organism evidence="2">
    <name type="scientific">marine sediment metagenome</name>
    <dbReference type="NCBI Taxonomy" id="412755"/>
    <lineage>
        <taxon>unclassified sequences</taxon>
        <taxon>metagenomes</taxon>
        <taxon>ecological metagenomes</taxon>
    </lineage>
</organism>
<evidence type="ECO:0000313" key="2">
    <source>
        <dbReference type="EMBL" id="KKO11183.1"/>
    </source>
</evidence>
<dbReference type="InterPro" id="IPR052514">
    <property type="entry name" value="SAM-dependent_MTase"/>
</dbReference>
<dbReference type="Gene3D" id="3.40.50.150">
    <property type="entry name" value="Vaccinia Virus protein VP39"/>
    <property type="match status" value="1"/>
</dbReference>
<feature type="domain" description="Methyltransferase FkbM" evidence="1">
    <location>
        <begin position="87"/>
        <end position="239"/>
    </location>
</feature>
<reference evidence="2" key="1">
    <citation type="journal article" date="2015" name="Nature">
        <title>Complex archaea that bridge the gap between prokaryotes and eukaryotes.</title>
        <authorList>
            <person name="Spang A."/>
            <person name="Saw J.H."/>
            <person name="Jorgensen S.L."/>
            <person name="Zaremba-Niedzwiedzka K."/>
            <person name="Martijn J."/>
            <person name="Lind A.E."/>
            <person name="van Eijk R."/>
            <person name="Schleper C."/>
            <person name="Guy L."/>
            <person name="Ettema T.J."/>
        </authorList>
    </citation>
    <scope>NUCLEOTIDE SEQUENCE</scope>
</reference>
<dbReference type="SUPFAM" id="SSF53335">
    <property type="entry name" value="S-adenosyl-L-methionine-dependent methyltransferases"/>
    <property type="match status" value="1"/>
</dbReference>
<dbReference type="Pfam" id="PF05050">
    <property type="entry name" value="Methyltransf_21"/>
    <property type="match status" value="1"/>
</dbReference>
<dbReference type="AlphaFoldDB" id="A0A0F9WFB4"/>
<dbReference type="PANTHER" id="PTHR34203:SF15">
    <property type="entry name" value="SLL1173 PROTEIN"/>
    <property type="match status" value="1"/>
</dbReference>
<accession>A0A0F9WFB4</accession>
<evidence type="ECO:0000259" key="1">
    <source>
        <dbReference type="Pfam" id="PF05050"/>
    </source>
</evidence>
<dbReference type="InterPro" id="IPR006342">
    <property type="entry name" value="FkbM_mtfrase"/>
</dbReference>
<comment type="caution">
    <text evidence="2">The sequence shown here is derived from an EMBL/GenBank/DDBJ whole genome shotgun (WGS) entry which is preliminary data.</text>
</comment>
<protein>
    <recommendedName>
        <fullName evidence="1">Methyltransferase FkbM domain-containing protein</fullName>
    </recommendedName>
</protein>
<sequence length="287" mass="32484">MQAPVRLIRWFNQVAPWTRYKNRLAKWAGRALPRNDGPVVYSGVQGAYRMRLDLANEPERWMYLNNYELMFRRILRRVLGSGDVYVDGGANLGFLTLFASRCVGPTGKVFAFEPMPPTAARLEETICLNSLANVDLKACAVWDSAITTKMYWFADADSGSVSLGKREDLQVEQEFDVPAVRIEDVVDRPIKAIKLDVEGAELAALRGAESLLKTSRPHILMELNPNTCKTFGYHPLDLVSWVLDNVGDYDIRFVKSRKIRPATLETLKAALADRPNKLRNVWLRPLT</sequence>
<dbReference type="NCBIfam" id="TIGR01444">
    <property type="entry name" value="fkbM_fam"/>
    <property type="match status" value="1"/>
</dbReference>
<gene>
    <name evidence="2" type="ORF">LCGC14_0016590</name>
</gene>